<evidence type="ECO:0000313" key="1">
    <source>
        <dbReference type="EMBL" id="KFK31358.1"/>
    </source>
</evidence>
<reference evidence="2" key="1">
    <citation type="journal article" date="2015" name="Nat. Plants">
        <title>Genome expansion of Arabis alpina linked with retrotransposition and reduced symmetric DNA methylation.</title>
        <authorList>
            <person name="Willing E.M."/>
            <person name="Rawat V."/>
            <person name="Mandakova T."/>
            <person name="Maumus F."/>
            <person name="James G.V."/>
            <person name="Nordstroem K.J."/>
            <person name="Becker C."/>
            <person name="Warthmann N."/>
            <person name="Chica C."/>
            <person name="Szarzynska B."/>
            <person name="Zytnicki M."/>
            <person name="Albani M.C."/>
            <person name="Kiefer C."/>
            <person name="Bergonzi S."/>
            <person name="Castaings L."/>
            <person name="Mateos J.L."/>
            <person name="Berns M.C."/>
            <person name="Bujdoso N."/>
            <person name="Piofczyk T."/>
            <person name="de Lorenzo L."/>
            <person name="Barrero-Sicilia C."/>
            <person name="Mateos I."/>
            <person name="Piednoel M."/>
            <person name="Hagmann J."/>
            <person name="Chen-Min-Tao R."/>
            <person name="Iglesias-Fernandez R."/>
            <person name="Schuster S.C."/>
            <person name="Alonso-Blanco C."/>
            <person name="Roudier F."/>
            <person name="Carbonero P."/>
            <person name="Paz-Ares J."/>
            <person name="Davis S.J."/>
            <person name="Pecinka A."/>
            <person name="Quesneville H."/>
            <person name="Colot V."/>
            <person name="Lysak M.A."/>
            <person name="Weigel D."/>
            <person name="Coupland G."/>
            <person name="Schneeberger K."/>
        </authorList>
    </citation>
    <scope>NUCLEOTIDE SEQUENCE [LARGE SCALE GENOMIC DNA]</scope>
    <source>
        <strain evidence="2">cv. Pajares</strain>
    </source>
</reference>
<dbReference type="eggNOG" id="KOG0800">
    <property type="taxonomic scope" value="Eukaryota"/>
</dbReference>
<dbReference type="PROSITE" id="PS51257">
    <property type="entry name" value="PROKAR_LIPOPROTEIN"/>
    <property type="match status" value="1"/>
</dbReference>
<sequence length="50" mass="5407">MRFLVEEVAASPLSSASSACNSHSCKWKPYSNSNDFQANASILIILLFSA</sequence>
<gene>
    <name evidence="1" type="ordered locus">AALP_Aa6g102200</name>
</gene>
<dbReference type="EMBL" id="CM002874">
    <property type="protein sequence ID" value="KFK31358.1"/>
    <property type="molecule type" value="Genomic_DNA"/>
</dbReference>
<dbReference type="AlphaFoldDB" id="A0A087GNA6"/>
<protein>
    <submittedName>
        <fullName evidence="1">Uncharacterized protein</fullName>
    </submittedName>
</protein>
<dbReference type="Proteomes" id="UP000029120">
    <property type="component" value="Chromosome 6"/>
</dbReference>
<organism evidence="1 2">
    <name type="scientific">Arabis alpina</name>
    <name type="common">Alpine rock-cress</name>
    <dbReference type="NCBI Taxonomy" id="50452"/>
    <lineage>
        <taxon>Eukaryota</taxon>
        <taxon>Viridiplantae</taxon>
        <taxon>Streptophyta</taxon>
        <taxon>Embryophyta</taxon>
        <taxon>Tracheophyta</taxon>
        <taxon>Spermatophyta</taxon>
        <taxon>Magnoliopsida</taxon>
        <taxon>eudicotyledons</taxon>
        <taxon>Gunneridae</taxon>
        <taxon>Pentapetalae</taxon>
        <taxon>rosids</taxon>
        <taxon>malvids</taxon>
        <taxon>Brassicales</taxon>
        <taxon>Brassicaceae</taxon>
        <taxon>Arabideae</taxon>
        <taxon>Arabis</taxon>
    </lineage>
</organism>
<dbReference type="Gramene" id="KFK31358">
    <property type="protein sequence ID" value="KFK31358"/>
    <property type="gene ID" value="AALP_AA6G102200"/>
</dbReference>
<feature type="non-terminal residue" evidence="1">
    <location>
        <position position="50"/>
    </location>
</feature>
<dbReference type="GO" id="GO:0016567">
    <property type="term" value="P:protein ubiquitination"/>
    <property type="evidence" value="ECO:0007669"/>
    <property type="project" value="UniProtKB-UniPathway"/>
</dbReference>
<dbReference type="UniPathway" id="UPA00143"/>
<keyword evidence="2" id="KW-1185">Reference proteome</keyword>
<accession>A0A087GNA6</accession>
<proteinExistence type="predicted"/>
<evidence type="ECO:0000313" key="2">
    <source>
        <dbReference type="Proteomes" id="UP000029120"/>
    </source>
</evidence>
<name>A0A087GNA6_ARAAL</name>